<gene>
    <name evidence="1" type="ORF">COMA2_50010</name>
</gene>
<evidence type="ECO:0000313" key="1">
    <source>
        <dbReference type="EMBL" id="CUS38288.1"/>
    </source>
</evidence>
<dbReference type="Proteomes" id="UP000198736">
    <property type="component" value="Unassembled WGS sequence"/>
</dbReference>
<keyword evidence="2" id="KW-1185">Reference proteome</keyword>
<dbReference type="EMBL" id="CZPZ01000032">
    <property type="protein sequence ID" value="CUS38288.1"/>
    <property type="molecule type" value="Genomic_DNA"/>
</dbReference>
<accession>A0A0S4LNW3</accession>
<name>A0A0S4LNW3_9BACT</name>
<organism evidence="1 2">
    <name type="scientific">Candidatus Nitrospira nitrificans</name>
    <dbReference type="NCBI Taxonomy" id="1742973"/>
    <lineage>
        <taxon>Bacteria</taxon>
        <taxon>Pseudomonadati</taxon>
        <taxon>Nitrospirota</taxon>
        <taxon>Nitrospiria</taxon>
        <taxon>Nitrospirales</taxon>
        <taxon>Nitrospiraceae</taxon>
        <taxon>Nitrospira</taxon>
    </lineage>
</organism>
<dbReference type="AlphaFoldDB" id="A0A0S4LNW3"/>
<sequence length="82" mass="9185">MALSQIQDRGLHPQSVALAHVTLEALLTPNCKAEAEPLRVTQYERRDELEHDPLRSARGIVNGLRLSVTLWSFVALVVLLTR</sequence>
<evidence type="ECO:0000313" key="2">
    <source>
        <dbReference type="Proteomes" id="UP000198736"/>
    </source>
</evidence>
<protein>
    <submittedName>
        <fullName evidence="1">Uncharacterized protein</fullName>
    </submittedName>
</protein>
<reference evidence="2" key="1">
    <citation type="submission" date="2015-10" db="EMBL/GenBank/DDBJ databases">
        <authorList>
            <person name="Luecker S."/>
            <person name="Luecker S."/>
        </authorList>
    </citation>
    <scope>NUCLEOTIDE SEQUENCE [LARGE SCALE GENOMIC DNA]</scope>
</reference>
<proteinExistence type="predicted"/>